<evidence type="ECO:0000256" key="3">
    <source>
        <dbReference type="SAM" id="SignalP"/>
    </source>
</evidence>
<reference evidence="5" key="1">
    <citation type="submission" date="2018-03" db="EMBL/GenBank/DDBJ databases">
        <authorList>
            <person name="Rodrigo-Torres L."/>
            <person name="Arahal R. D."/>
            <person name="Lucena T."/>
        </authorList>
    </citation>
    <scope>NUCLEOTIDE SEQUENCE [LARGE SCALE GENOMIC DNA]</scope>
    <source>
        <strain evidence="5">CECT 7615</strain>
    </source>
</reference>
<evidence type="ECO:0008006" key="6">
    <source>
        <dbReference type="Google" id="ProtNLM"/>
    </source>
</evidence>
<keyword evidence="2" id="KW-0812">Transmembrane</keyword>
<protein>
    <recommendedName>
        <fullName evidence="6">Protein BatD</fullName>
    </recommendedName>
</protein>
<name>A0A2R8C8Y3_9RHOB</name>
<proteinExistence type="predicted"/>
<feature type="signal peptide" evidence="3">
    <location>
        <begin position="1"/>
        <end position="20"/>
    </location>
</feature>
<keyword evidence="3" id="KW-0732">Signal</keyword>
<accession>A0A2R8C8Y3</accession>
<dbReference type="OrthoDB" id="7699970at2"/>
<dbReference type="AlphaFoldDB" id="A0A2R8C8Y3"/>
<evidence type="ECO:0000256" key="1">
    <source>
        <dbReference type="SAM" id="MobiDB-lite"/>
    </source>
</evidence>
<feature type="compositionally biased region" description="Basic and acidic residues" evidence="1">
    <location>
        <begin position="30"/>
        <end position="42"/>
    </location>
</feature>
<evidence type="ECO:0000313" key="4">
    <source>
        <dbReference type="EMBL" id="SPJ28875.1"/>
    </source>
</evidence>
<dbReference type="RefSeq" id="WP_108787704.1">
    <property type="nucleotide sequence ID" value="NZ_ONZG01000005.1"/>
</dbReference>
<feature type="chain" id="PRO_5015355644" description="Protein BatD" evidence="3">
    <location>
        <begin position="21"/>
        <end position="470"/>
    </location>
</feature>
<keyword evidence="5" id="KW-1185">Reference proteome</keyword>
<feature type="region of interest" description="Disordered" evidence="1">
    <location>
        <begin position="22"/>
        <end position="53"/>
    </location>
</feature>
<feature type="transmembrane region" description="Helical" evidence="2">
    <location>
        <begin position="316"/>
        <end position="334"/>
    </location>
</feature>
<dbReference type="InterPro" id="IPR025738">
    <property type="entry name" value="BatD"/>
</dbReference>
<dbReference type="PANTHER" id="PTHR40940:SF1">
    <property type="entry name" value="PROTEIN BATD"/>
    <property type="match status" value="1"/>
</dbReference>
<evidence type="ECO:0000256" key="2">
    <source>
        <dbReference type="SAM" id="Phobius"/>
    </source>
</evidence>
<dbReference type="PANTHER" id="PTHR40940">
    <property type="entry name" value="PROTEIN BATD-RELATED"/>
    <property type="match status" value="1"/>
</dbReference>
<dbReference type="EMBL" id="ONZG01000005">
    <property type="protein sequence ID" value="SPJ28875.1"/>
    <property type="molecule type" value="Genomic_DNA"/>
</dbReference>
<gene>
    <name evidence="4" type="ORF">TRM7615_02384</name>
</gene>
<sequence length="470" mass="51334">MKRTLLTAVFLSLLSTASQAQNTLYPTPRNEPKSPEAVKETQPENTPAPPNVAEADNIAPIVETELSEAEVIVGQPIRLQIKVLVPTYMPQPPIYPTIELPDLMVRLPDRATTPTSERRDGASLSGTIRTYRLYPLAAGVFEIPEQVLNLTYADPDTNAPITTEIAMPAQSFTATVPAAAQDLDPPVIAAGFTLEQDIQGETDLGVGDAITRVVTARIDGTTPVLIPPLVMANENPALRAYPKEPRVTSTEERGVLSGTRSETVTYLVQSDGTAELPEIKIEWYDTETQTVQTASVDGVSLTLAPAPPPPPDYGKFALRSGFVLIVLGLFGLLLRRMAPRLTAARNRVRARLQATETAAARSVRRAIADQDLNATYAALETWSAHAAVLDTSDWIEVRNALITIGSDTYSDSPTRSNTSWRILAQNFDELRKINRNKYLALKNQENLPKLNSNLHIPIYLNTSTAEPVER</sequence>
<dbReference type="Proteomes" id="UP000244898">
    <property type="component" value="Unassembled WGS sequence"/>
</dbReference>
<keyword evidence="2" id="KW-0472">Membrane</keyword>
<organism evidence="4 5">
    <name type="scientific">Falsiruegeria mediterranea M17</name>
    <dbReference type="NCBI Taxonomy" id="1200281"/>
    <lineage>
        <taxon>Bacteria</taxon>
        <taxon>Pseudomonadati</taxon>
        <taxon>Pseudomonadota</taxon>
        <taxon>Alphaproteobacteria</taxon>
        <taxon>Rhodobacterales</taxon>
        <taxon>Roseobacteraceae</taxon>
        <taxon>Falsiruegeria</taxon>
    </lineage>
</organism>
<keyword evidence="2" id="KW-1133">Transmembrane helix</keyword>
<evidence type="ECO:0000313" key="5">
    <source>
        <dbReference type="Proteomes" id="UP000244898"/>
    </source>
</evidence>